<feature type="transmembrane region" description="Helical" evidence="1">
    <location>
        <begin position="36"/>
        <end position="56"/>
    </location>
</feature>
<keyword evidence="1" id="KW-0812">Transmembrane</keyword>
<dbReference type="AlphaFoldDB" id="A0A3M2ZRZ2"/>
<keyword evidence="1" id="KW-1133">Transmembrane helix</keyword>
<name>A0A3M2ZRZ2_PSEYM</name>
<accession>A0A3M2ZRZ2</accession>
<evidence type="ECO:0000313" key="3">
    <source>
        <dbReference type="Proteomes" id="UP000282378"/>
    </source>
</evidence>
<protein>
    <submittedName>
        <fullName evidence="2">Uncharacterized protein</fullName>
    </submittedName>
</protein>
<reference evidence="2 3" key="1">
    <citation type="submission" date="2018-08" db="EMBL/GenBank/DDBJ databases">
        <title>Recombination of ecologically and evolutionarily significant loci maintains genetic cohesion in the Pseudomonas syringae species complex.</title>
        <authorList>
            <person name="Dillon M."/>
            <person name="Thakur S."/>
            <person name="Almeida R.N.D."/>
            <person name="Weir B.S."/>
            <person name="Guttman D.S."/>
        </authorList>
    </citation>
    <scope>NUCLEOTIDE SEQUENCE [LARGE SCALE GENOMIC DNA]</scope>
    <source>
        <strain evidence="2 3">88_10</strain>
    </source>
</reference>
<evidence type="ECO:0000313" key="2">
    <source>
        <dbReference type="EMBL" id="RML91024.1"/>
    </source>
</evidence>
<sequence>MKRIAILICPSGANFYLLKSVVVLTQATRKASRKFLILRALAKDVFYSCLLALHWINCAGES</sequence>
<keyword evidence="1" id="KW-0472">Membrane</keyword>
<gene>
    <name evidence="2" type="ORF">APX70_05028</name>
</gene>
<proteinExistence type="predicted"/>
<evidence type="ECO:0000256" key="1">
    <source>
        <dbReference type="SAM" id="Phobius"/>
    </source>
</evidence>
<organism evidence="2 3">
    <name type="scientific">Pseudomonas syringae pv. maculicola</name>
    <dbReference type="NCBI Taxonomy" id="59511"/>
    <lineage>
        <taxon>Bacteria</taxon>
        <taxon>Pseudomonadati</taxon>
        <taxon>Pseudomonadota</taxon>
        <taxon>Gammaproteobacteria</taxon>
        <taxon>Pseudomonadales</taxon>
        <taxon>Pseudomonadaceae</taxon>
        <taxon>Pseudomonas</taxon>
    </lineage>
</organism>
<comment type="caution">
    <text evidence="2">The sequence shown here is derived from an EMBL/GenBank/DDBJ whole genome shotgun (WGS) entry which is preliminary data.</text>
</comment>
<dbReference type="EMBL" id="RBNL01001317">
    <property type="protein sequence ID" value="RML91024.1"/>
    <property type="molecule type" value="Genomic_DNA"/>
</dbReference>
<dbReference type="Proteomes" id="UP000282378">
    <property type="component" value="Unassembled WGS sequence"/>
</dbReference>